<evidence type="ECO:0000256" key="4">
    <source>
        <dbReference type="ARBA" id="ARBA00022729"/>
    </source>
</evidence>
<keyword evidence="11" id="KW-0575">Peroxidase</keyword>
<keyword evidence="5" id="KW-0574">Periplasm</keyword>
<feature type="binding site" description="covalent" evidence="8">
    <location>
        <position position="256"/>
    </location>
    <ligand>
        <name>heme c</name>
        <dbReference type="ChEBI" id="CHEBI:61717"/>
        <label>2</label>
    </ligand>
</feature>
<dbReference type="EC" id="1.11.1.5" evidence="11"/>
<feature type="binding site" description="axial binding residue" evidence="9">
    <location>
        <position position="260"/>
    </location>
    <ligand>
        <name>heme c</name>
        <dbReference type="ChEBI" id="CHEBI:61717"/>
        <label>2</label>
    </ligand>
    <ligandPart>
        <name>Fe</name>
        <dbReference type="ChEBI" id="CHEBI:18248"/>
    </ligandPart>
</feature>
<dbReference type="GO" id="GO:0009055">
    <property type="term" value="F:electron transfer activity"/>
    <property type="evidence" value="ECO:0007669"/>
    <property type="project" value="InterPro"/>
</dbReference>
<evidence type="ECO:0000259" key="10">
    <source>
        <dbReference type="PROSITE" id="PS51007"/>
    </source>
</evidence>
<feature type="binding site" description="covalent" evidence="8">
    <location>
        <position position="77"/>
    </location>
    <ligand>
        <name>heme c</name>
        <dbReference type="ChEBI" id="CHEBI:61717"/>
        <label>1</label>
    </ligand>
</feature>
<protein>
    <submittedName>
        <fullName evidence="11">Di-heme cytochrome c peroxidase</fullName>
        <ecNumber evidence="11">1.11.1.5</ecNumber>
    </submittedName>
</protein>
<name>G0LC91_ZOBGA</name>
<dbReference type="Pfam" id="PF03150">
    <property type="entry name" value="CCP_MauG"/>
    <property type="match status" value="1"/>
</dbReference>
<evidence type="ECO:0000313" key="12">
    <source>
        <dbReference type="Proteomes" id="UP000008898"/>
    </source>
</evidence>
<evidence type="ECO:0000256" key="6">
    <source>
        <dbReference type="ARBA" id="ARBA00023002"/>
    </source>
</evidence>
<dbReference type="STRING" id="63186.ZOBELLIA_2595"/>
<evidence type="ECO:0000313" key="11">
    <source>
        <dbReference type="EMBL" id="CAZ96745.1"/>
    </source>
</evidence>
<feature type="domain" description="Cytochrome c" evidence="10">
    <location>
        <begin position="242"/>
        <end position="367"/>
    </location>
</feature>
<evidence type="ECO:0000256" key="8">
    <source>
        <dbReference type="PIRSR" id="PIRSR000294-1"/>
    </source>
</evidence>
<keyword evidence="7 9" id="KW-0408">Iron</keyword>
<comment type="PTM">
    <text evidence="8">Binds 2 heme groups per subunit.</text>
</comment>
<accession>G0LC91</accession>
<gene>
    <name evidence="11" type="primary">ccpA2</name>
    <name evidence="11" type="ordered locus">zobellia_2595</name>
</gene>
<comment type="subcellular location">
    <subcellularLocation>
        <location evidence="1">Periplasm</location>
    </subcellularLocation>
</comment>
<dbReference type="EMBL" id="FP476056">
    <property type="protein sequence ID" value="CAZ96745.1"/>
    <property type="molecule type" value="Genomic_DNA"/>
</dbReference>
<dbReference type="PANTHER" id="PTHR30600">
    <property type="entry name" value="CYTOCHROME C PEROXIDASE-RELATED"/>
    <property type="match status" value="1"/>
</dbReference>
<dbReference type="SUPFAM" id="SSF46626">
    <property type="entry name" value="Cytochrome c"/>
    <property type="match status" value="2"/>
</dbReference>
<feature type="binding site" description="covalent" evidence="8">
    <location>
        <position position="259"/>
    </location>
    <ligand>
        <name>heme c</name>
        <dbReference type="ChEBI" id="CHEBI:61717"/>
        <label>2</label>
    </ligand>
</feature>
<organism evidence="11 12">
    <name type="scientific">Zobellia galactanivorans (strain DSM 12802 / CCUG 47099 / CIP 106680 / NCIMB 13871 / Dsij)</name>
    <dbReference type="NCBI Taxonomy" id="63186"/>
    <lineage>
        <taxon>Bacteria</taxon>
        <taxon>Pseudomonadati</taxon>
        <taxon>Bacteroidota</taxon>
        <taxon>Flavobacteriia</taxon>
        <taxon>Flavobacteriales</taxon>
        <taxon>Flavobacteriaceae</taxon>
        <taxon>Zobellia</taxon>
    </lineage>
</organism>
<keyword evidence="2 8" id="KW-0349">Heme</keyword>
<dbReference type="PROSITE" id="PS51007">
    <property type="entry name" value="CYTC"/>
    <property type="match status" value="2"/>
</dbReference>
<dbReference type="GO" id="GO:0020037">
    <property type="term" value="F:heme binding"/>
    <property type="evidence" value="ECO:0007669"/>
    <property type="project" value="InterPro"/>
</dbReference>
<keyword evidence="3 9" id="KW-0479">Metal-binding</keyword>
<dbReference type="HOGENOM" id="CLU_034652_3_2_10"/>
<keyword evidence="12" id="KW-1185">Reference proteome</keyword>
<keyword evidence="6 11" id="KW-0560">Oxidoreductase</keyword>
<reference evidence="11 12" key="2">
    <citation type="journal article" date="2012" name="Environ. Microbiol.">
        <title>Characterization of the first alginolytic operons in a marine bacterium: from their emergence in marine Flavobacteriia to their independent transfers to marine Proteobacteria and human gut Bacteroides.</title>
        <authorList>
            <person name="Thomas F."/>
            <person name="Barbeyron T."/>
            <person name="Tonon T."/>
            <person name="Genicot S."/>
            <person name="Czjzek M."/>
            <person name="Michel G."/>
        </authorList>
    </citation>
    <scope>NUCLEOTIDE SEQUENCE [LARGE SCALE GENOMIC DNA]</scope>
    <source>
        <strain evidence="12">DSM 12802 / CCUG 47099 / CIP 106680 / NCIMB 13871 / Dsij</strain>
    </source>
</reference>
<feature type="binding site" description="covalent" evidence="8">
    <location>
        <position position="80"/>
    </location>
    <ligand>
        <name>heme c</name>
        <dbReference type="ChEBI" id="CHEBI:61717"/>
        <label>1</label>
    </ligand>
</feature>
<evidence type="ECO:0000256" key="9">
    <source>
        <dbReference type="PIRSR" id="PIRSR000294-2"/>
    </source>
</evidence>
<reference evidence="12" key="1">
    <citation type="submission" date="2009-07" db="EMBL/GenBank/DDBJ databases">
        <title>Complete genome sequence of Zobellia galactanivorans Dsij.</title>
        <authorList>
            <consortium name="Genoscope - CEA"/>
        </authorList>
    </citation>
    <scope>NUCLEOTIDE SEQUENCE [LARGE SCALE GENOMIC DNA]</scope>
    <source>
        <strain evidence="12">DSM 12802 / CCUG 47099 / CIP 106680 / NCIMB 13871 / Dsij</strain>
    </source>
</reference>
<dbReference type="PATRIC" id="fig|63186.3.peg.2558"/>
<dbReference type="KEGG" id="zga:ZOBELLIA_2595"/>
<proteinExistence type="predicted"/>
<dbReference type="Gene3D" id="1.10.760.10">
    <property type="entry name" value="Cytochrome c-like domain"/>
    <property type="match status" value="2"/>
</dbReference>
<sequence length="390" mass="43380">MVKIGVRLIVVLLLVSCRDTNGKPKKTSKSNRVVTTYIALPKKVKSPKDNPASPEKEALGKLLFYDPVLSGNKDVACATCHHPQNGYAEFLDISIGPNATGLGARRKFNAPNDIPFVKRNAPTIINSAYNGIDPFGNYDPEQATMFWDDRVKSLEKQALEPIKAFEEMRGHGIGVDSILQVVVDRVKQIPEYQQMFADAFGVPNAVTVENLGKAIAAFERSLVTNNSRFDQFMRGDEDAILISEKEGFELFKSVGCVNCHNGPMFSDYKMHVLGTPENDKLGEPDRGVKDTFAFRTPTLRNLRFTAPYMHNGSLPTLKKVLEFYEDIANGKERNPHVPVQKYDPFVRDLNLSVKEMSQIISFLNTLNDDGFDKTVPERVPSGLPVGGNIQ</sequence>
<feature type="binding site" description="axial binding residue" evidence="9">
    <location>
        <position position="81"/>
    </location>
    <ligand>
        <name>heme c</name>
        <dbReference type="ChEBI" id="CHEBI:61717"/>
        <label>1</label>
    </ligand>
    <ligandPart>
        <name>Fe</name>
        <dbReference type="ChEBI" id="CHEBI:18248"/>
    </ligandPart>
</feature>
<dbReference type="AlphaFoldDB" id="G0LC91"/>
<dbReference type="InterPro" id="IPR004852">
    <property type="entry name" value="Di-haem_cyt_c_peroxidsae"/>
</dbReference>
<comment type="cofactor">
    <cofactor evidence="8">
        <name>heme</name>
        <dbReference type="ChEBI" id="CHEBI:30413"/>
    </cofactor>
    <text evidence="8">Binds 2 heme groups.</text>
</comment>
<dbReference type="GO" id="GO:0042597">
    <property type="term" value="C:periplasmic space"/>
    <property type="evidence" value="ECO:0007669"/>
    <property type="project" value="UniProtKB-SubCell"/>
</dbReference>
<dbReference type="PIRSF" id="PIRSF000294">
    <property type="entry name" value="Cytochrome-c_peroxidase"/>
    <property type="match status" value="1"/>
</dbReference>
<dbReference type="GO" id="GO:0004130">
    <property type="term" value="F:cytochrome-c peroxidase activity"/>
    <property type="evidence" value="ECO:0007669"/>
    <property type="project" value="UniProtKB-EC"/>
</dbReference>
<dbReference type="InterPro" id="IPR051395">
    <property type="entry name" value="Cytochrome_c_Peroxidase/MauG"/>
</dbReference>
<keyword evidence="4" id="KW-0732">Signal</keyword>
<dbReference type="Proteomes" id="UP000008898">
    <property type="component" value="Chromosome"/>
</dbReference>
<dbReference type="Pfam" id="PF21419">
    <property type="entry name" value="RoxA-like_Cyt-c"/>
    <property type="match status" value="1"/>
</dbReference>
<dbReference type="InterPro" id="IPR026259">
    <property type="entry name" value="MauG/Cytc_peroxidase"/>
</dbReference>
<dbReference type="InterPro" id="IPR009056">
    <property type="entry name" value="Cyt_c-like_dom"/>
</dbReference>
<dbReference type="GO" id="GO:0046872">
    <property type="term" value="F:metal ion binding"/>
    <property type="evidence" value="ECO:0007669"/>
    <property type="project" value="UniProtKB-KW"/>
</dbReference>
<evidence type="ECO:0000256" key="2">
    <source>
        <dbReference type="ARBA" id="ARBA00022617"/>
    </source>
</evidence>
<feature type="domain" description="Cytochrome c" evidence="10">
    <location>
        <begin position="55"/>
        <end position="166"/>
    </location>
</feature>
<evidence type="ECO:0000256" key="7">
    <source>
        <dbReference type="ARBA" id="ARBA00023004"/>
    </source>
</evidence>
<evidence type="ECO:0000256" key="1">
    <source>
        <dbReference type="ARBA" id="ARBA00004418"/>
    </source>
</evidence>
<evidence type="ECO:0000256" key="5">
    <source>
        <dbReference type="ARBA" id="ARBA00022764"/>
    </source>
</evidence>
<dbReference type="InterPro" id="IPR036909">
    <property type="entry name" value="Cyt_c-like_dom_sf"/>
</dbReference>
<evidence type="ECO:0000256" key="3">
    <source>
        <dbReference type="ARBA" id="ARBA00022723"/>
    </source>
</evidence>